<gene>
    <name evidence="2" type="ORF">EZS27_033512</name>
</gene>
<dbReference type="Pfam" id="PF01497">
    <property type="entry name" value="Peripla_BP_2"/>
    <property type="match status" value="1"/>
</dbReference>
<proteinExistence type="predicted"/>
<protein>
    <submittedName>
        <fullName evidence="2">Iron complex transport system substrate-binding protein</fullName>
    </submittedName>
</protein>
<sequence>MKARALFVCVVCACLLPMACDGKKPSRSFAGKEGISGTIQYAGGFSITHTNEYTRITVFNPWKRGEVYDRYYLVKDEKMVVPSDGHKVMIPLKSLMVNSATHLGFLDLLGETDKVTGVCSASSIYHPSILKGVEEGRIMDLGDSFNLDMERLLLLKPQAVMISAYNAGDENSKRMKQSGLTALYNIEWQEKSLLGRAEWIKFIGAFFDKENLADSIFNDVAKRYHTIKKQANLATDSPSVLSGQDFRGTWSMPGGQSFNARLFRDAGAGYYYAGNNASGSIATTIEEALLHFEQADVWVGVQTSTLEELAKTNKKYKLFKAYQKEKVYNTFKRTTATGGNDYWESGVARPDLLLSDMIKILHPFLLPGYELTYMKPLTVR</sequence>
<feature type="domain" description="Fe/B12 periplasmic-binding" evidence="1">
    <location>
        <begin position="94"/>
        <end position="365"/>
    </location>
</feature>
<dbReference type="PROSITE" id="PS50983">
    <property type="entry name" value="FE_B12_PBP"/>
    <property type="match status" value="1"/>
</dbReference>
<dbReference type="EMBL" id="SNRY01004991">
    <property type="protein sequence ID" value="KAA6316133.1"/>
    <property type="molecule type" value="Genomic_DNA"/>
</dbReference>
<dbReference type="Gene3D" id="3.40.50.1980">
    <property type="entry name" value="Nitrogenase molybdenum iron protein domain"/>
    <property type="match status" value="2"/>
</dbReference>
<dbReference type="SUPFAM" id="SSF53807">
    <property type="entry name" value="Helical backbone' metal receptor"/>
    <property type="match status" value="1"/>
</dbReference>
<dbReference type="GO" id="GO:0071281">
    <property type="term" value="P:cellular response to iron ion"/>
    <property type="evidence" value="ECO:0007669"/>
    <property type="project" value="TreeGrafter"/>
</dbReference>
<name>A0A5J4Q672_9ZZZZ</name>
<organism evidence="2">
    <name type="scientific">termite gut metagenome</name>
    <dbReference type="NCBI Taxonomy" id="433724"/>
    <lineage>
        <taxon>unclassified sequences</taxon>
        <taxon>metagenomes</taxon>
        <taxon>organismal metagenomes</taxon>
    </lineage>
</organism>
<dbReference type="InterPro" id="IPR002491">
    <property type="entry name" value="ABC_transptr_periplasmic_BD"/>
</dbReference>
<evidence type="ECO:0000313" key="2">
    <source>
        <dbReference type="EMBL" id="KAA6316133.1"/>
    </source>
</evidence>
<dbReference type="PANTHER" id="PTHR30535">
    <property type="entry name" value="VITAMIN B12-BINDING PROTEIN"/>
    <property type="match status" value="1"/>
</dbReference>
<accession>A0A5J4Q672</accession>
<dbReference type="AlphaFoldDB" id="A0A5J4Q672"/>
<reference evidence="2" key="1">
    <citation type="submission" date="2019-03" db="EMBL/GenBank/DDBJ databases">
        <title>Single cell metagenomics reveals metabolic interactions within the superorganism composed of flagellate Streblomastix strix and complex community of Bacteroidetes bacteria on its surface.</title>
        <authorList>
            <person name="Treitli S.C."/>
            <person name="Kolisko M."/>
            <person name="Husnik F."/>
            <person name="Keeling P."/>
            <person name="Hampl V."/>
        </authorList>
    </citation>
    <scope>NUCLEOTIDE SEQUENCE</scope>
    <source>
        <strain evidence="2">STM</strain>
    </source>
</reference>
<evidence type="ECO:0000259" key="1">
    <source>
        <dbReference type="PROSITE" id="PS50983"/>
    </source>
</evidence>
<dbReference type="PANTHER" id="PTHR30535:SF34">
    <property type="entry name" value="MOLYBDATE-BINDING PROTEIN MOLA"/>
    <property type="match status" value="1"/>
</dbReference>
<dbReference type="InterPro" id="IPR050902">
    <property type="entry name" value="ABC_Transporter_SBP"/>
</dbReference>
<comment type="caution">
    <text evidence="2">The sequence shown here is derived from an EMBL/GenBank/DDBJ whole genome shotgun (WGS) entry which is preliminary data.</text>
</comment>